<dbReference type="PANTHER" id="PTHR46093:SF18">
    <property type="entry name" value="FIBRONECTIN TYPE-III DOMAIN-CONTAINING PROTEIN"/>
    <property type="match status" value="1"/>
</dbReference>
<dbReference type="STRING" id="1348612.A0A397JW81"/>
<keyword evidence="3" id="KW-1133">Transmembrane helix</keyword>
<name>A0A397JW81_9GLOM</name>
<dbReference type="InterPro" id="IPR015915">
    <property type="entry name" value="Kelch-typ_b-propeller"/>
</dbReference>
<accession>A0A397JW81</accession>
<proteinExistence type="predicted"/>
<dbReference type="SUPFAM" id="SSF117281">
    <property type="entry name" value="Kelch motif"/>
    <property type="match status" value="2"/>
</dbReference>
<sequence>MKIKKLNIEYFIYFLIISQSWIISIYSFKSPQILAHSTALIDKKLYFIGGFNSETDDRTPFFYLDLNQSFNISSPAYVYLEGPPVKIAWATACVGGENNATIFVFGGLSWYDNSTSYIKDKLINTFDTASLEWSTPQIEGEPLRRRDLQAVIDTKGNMYMFGGAYSFYNNTESIRVFNITFNYPNYSFQTFKDMVIFNTITFKYSNGSTINGPLGMTGYTATLLPNGIIIYIGGKAWSDTADTTIPIINITMYDINEDSWNSTTAKSPNDILDRSYHSAVLTSNGRIICYGGIAELYKAVSPSLIVLDTTSFEWSSKKEVGTNKPPMLYAHSANLVENYMIIGFGNITDGDPPTLSTSSNIYILDLRNYTWISYYEASEPSPSPLPSTLPSPTPGTNNILGHPKLPLSVGAIIGITIGVAIVLGLLLFFGIRFYRRASLSYTSRIKGIEF</sequence>
<keyword evidence="1" id="KW-0880">Kelch repeat</keyword>
<protein>
    <recommendedName>
        <fullName evidence="6">Galactose oxidase</fullName>
    </recommendedName>
</protein>
<dbReference type="PANTHER" id="PTHR46093">
    <property type="entry name" value="ACYL-COA-BINDING DOMAIN-CONTAINING PROTEIN 5"/>
    <property type="match status" value="1"/>
</dbReference>
<gene>
    <name evidence="4" type="ORF">Glove_21g313</name>
</gene>
<keyword evidence="3" id="KW-0812">Transmembrane</keyword>
<dbReference type="Proteomes" id="UP000266861">
    <property type="component" value="Unassembled WGS sequence"/>
</dbReference>
<dbReference type="Pfam" id="PF24681">
    <property type="entry name" value="Kelch_KLHDC2_KLHL20_DRC7"/>
    <property type="match status" value="1"/>
</dbReference>
<evidence type="ECO:0000256" key="2">
    <source>
        <dbReference type="ARBA" id="ARBA00022737"/>
    </source>
</evidence>
<dbReference type="OrthoDB" id="432528at2759"/>
<keyword evidence="3" id="KW-0472">Membrane</keyword>
<evidence type="ECO:0000256" key="1">
    <source>
        <dbReference type="ARBA" id="ARBA00022441"/>
    </source>
</evidence>
<evidence type="ECO:0000256" key="3">
    <source>
        <dbReference type="SAM" id="Phobius"/>
    </source>
</evidence>
<dbReference type="AlphaFoldDB" id="A0A397JW81"/>
<feature type="transmembrane region" description="Helical" evidence="3">
    <location>
        <begin position="10"/>
        <end position="28"/>
    </location>
</feature>
<evidence type="ECO:0000313" key="5">
    <source>
        <dbReference type="Proteomes" id="UP000266861"/>
    </source>
</evidence>
<comment type="caution">
    <text evidence="4">The sequence shown here is derived from an EMBL/GenBank/DDBJ whole genome shotgun (WGS) entry which is preliminary data.</text>
</comment>
<dbReference type="Gene3D" id="2.120.10.80">
    <property type="entry name" value="Kelch-type beta propeller"/>
    <property type="match status" value="2"/>
</dbReference>
<dbReference type="EMBL" id="PQFF01000019">
    <property type="protein sequence ID" value="RHZ88690.1"/>
    <property type="molecule type" value="Genomic_DNA"/>
</dbReference>
<feature type="transmembrane region" description="Helical" evidence="3">
    <location>
        <begin position="407"/>
        <end position="434"/>
    </location>
</feature>
<keyword evidence="2" id="KW-0677">Repeat</keyword>
<reference evidence="4 5" key="1">
    <citation type="submission" date="2018-08" db="EMBL/GenBank/DDBJ databases">
        <title>Genome and evolution of the arbuscular mycorrhizal fungus Diversispora epigaea (formerly Glomus versiforme) and its bacterial endosymbionts.</title>
        <authorList>
            <person name="Sun X."/>
            <person name="Fei Z."/>
            <person name="Harrison M."/>
        </authorList>
    </citation>
    <scope>NUCLEOTIDE SEQUENCE [LARGE SCALE GENOMIC DNA]</scope>
    <source>
        <strain evidence="4 5">IT104</strain>
    </source>
</reference>
<keyword evidence="5" id="KW-1185">Reference proteome</keyword>
<organism evidence="4 5">
    <name type="scientific">Diversispora epigaea</name>
    <dbReference type="NCBI Taxonomy" id="1348612"/>
    <lineage>
        <taxon>Eukaryota</taxon>
        <taxon>Fungi</taxon>
        <taxon>Fungi incertae sedis</taxon>
        <taxon>Mucoromycota</taxon>
        <taxon>Glomeromycotina</taxon>
        <taxon>Glomeromycetes</taxon>
        <taxon>Diversisporales</taxon>
        <taxon>Diversisporaceae</taxon>
        <taxon>Diversispora</taxon>
    </lineage>
</organism>
<evidence type="ECO:0000313" key="4">
    <source>
        <dbReference type="EMBL" id="RHZ88690.1"/>
    </source>
</evidence>
<evidence type="ECO:0008006" key="6">
    <source>
        <dbReference type="Google" id="ProtNLM"/>
    </source>
</evidence>